<keyword evidence="3" id="KW-1185">Reference proteome</keyword>
<evidence type="ECO:0000256" key="1">
    <source>
        <dbReference type="SAM" id="MobiDB-lite"/>
    </source>
</evidence>
<protein>
    <recommendedName>
        <fullName evidence="4">Ligand-dependent nuclear receptor-interacting factor 1</fullName>
    </recommendedName>
</protein>
<sequence length="1489" mass="163097">MYPSLKAKDSVHSGTGVYYQAIPAVGADGKNIMKLIPVQMVNGHFFRTDVNKARTDCTPQKAAIQGVKKAALNDIPSHQFVKKQVSSVNTTSNRVELDHGYSLNKLSVQQQAVSLPDKAPSTTTHPANCGRSVRRPCQLQVTRTSPPLTKGHHLPDATNAQVQTIPVSELCHVVKKPTFNLSENSSAGSNSPSVAYLSPTPTVNHGVTPPTNSALDSLKLFSDTSNKAQCRSHSKGSNPHLKLIPKASQRANSPIKWVIEEEETLGKNCDIVQAAAERETSREGSEKTVPRSVLGKSGQGQKNAQVVCNGKVFYLSKKCNVPFKTGQSDPATLVLNCKSHRTRTPSSQQSVEPVLTQTQQDIRIIIPDESDEVIDLCDEEDSTPPAALVDEDNVIFVSYIPPKSESGSTQMALEKETDKTSATRSNCVTKDKSCRTGVNDEDKDRGPPLRGKQPGQMSLPTVKNVACVTNMHRDSNVKSQRCTSTQQLKNVKADVETQSPADTSSLENSSGTSQRGKDTDKMHSSSDPAPCWTSLLPPKPRQMADHVLRQIFGVTADVKICLYRVDETSVWPDHTQPLQSESSLGSVENLHESCKKQKMDNELDLSADPATRTCQTHISIENKCYSGENSCDVRSAAEIGYVEPIEEDFSSTDENKVLTTAHPQSQTCVAVNTKTRLGRTRKRTMCPCCTPGTLGPAVKSAVRSEEPERGAWTAEQMSKKEGRTKAPGRDGTTFGKVSCLKAKNKHKYKIAFPFNSALHREPEANFGIALVLRRIENATKLESDCPRLSSESPTRKTIRTMDQPSRMEIYIPACAEVKSIPLLSLPSSILSRMGLPLCGSNGTKTLQDSPKGIWICPVVVRKKGQKLVSHTGNGVKENLLSLLDRQSRSESGSFRMSFVSSNRIAYKLLKETMPGSPLTAHSFPLPQGLSPQNCRDAVVIYRGQIYLSVRKPNRRQHQQDADQPQPASQSSSPSTSELPSKRQKELPTDKKPQKKLIRCKVTHRKNKKGVKQKERDVSSPRTAGPVPLSTDGVHRVDSQCHKEARDVQNAEEATVQEEVANTESSEHEMQDLGSEAAGSADPNSDIDGVHRTSGRCVRKWICTRAQVGVARAGCRWSVEVRAAVMDLRDKLEIYIPGEAEVKSIPLRTLPGSVLRRMGVPSSDFNGSKKLANSPKGIWICPAVVRRKGQKLTSHTENVQSFLDREFRATSSPFRMSFVFSNPTAYKVLKDTTPGNKASQHLCYTSSLPQGSASRSYQTAVVVYAGRIYLSIRKPSQRTAQRDTHEAQSASRPAAPSTSGMPSKSQKKELLTDSKPKRKLIRCKVAHSENKKGVKQKERDVSSSRTAGPVPQSTDGVHRVDSQCHKDARDVQSAEEATVQEEVAMWFQPQEEVANNESGECEMQDLGSEAAGSADPNSDIDGNVQIDGSEVDQSSAHSWIGREPLGATRGSTSMQNDSVFKELEQEEQIARMKARIRQREAAVNNIPSTQ</sequence>
<dbReference type="GO" id="GO:0042974">
    <property type="term" value="F:nuclear retinoic acid receptor binding"/>
    <property type="evidence" value="ECO:0007669"/>
    <property type="project" value="InterPro"/>
</dbReference>
<feature type="compositionally biased region" description="Basic and acidic residues" evidence="1">
    <location>
        <begin position="1305"/>
        <end position="1314"/>
    </location>
</feature>
<feature type="region of interest" description="Disordered" evidence="1">
    <location>
        <begin position="401"/>
        <end position="461"/>
    </location>
</feature>
<evidence type="ECO:0000313" key="3">
    <source>
        <dbReference type="Proteomes" id="UP001187415"/>
    </source>
</evidence>
<dbReference type="InterPro" id="IPR026191">
    <property type="entry name" value="LRIF1"/>
</dbReference>
<comment type="caution">
    <text evidence="2">The sequence shown here is derived from an EMBL/GenBank/DDBJ whole genome shotgun (WGS) entry which is preliminary data.</text>
</comment>
<proteinExistence type="predicted"/>
<feature type="region of interest" description="Disordered" evidence="1">
    <location>
        <begin position="703"/>
        <end position="730"/>
    </location>
</feature>
<evidence type="ECO:0008006" key="4">
    <source>
        <dbReference type="Google" id="ProtNLM"/>
    </source>
</evidence>
<feature type="region of interest" description="Disordered" evidence="1">
    <location>
        <begin position="228"/>
        <end position="247"/>
    </location>
</feature>
<feature type="region of interest" description="Disordered" evidence="1">
    <location>
        <begin position="1405"/>
        <end position="1455"/>
    </location>
</feature>
<feature type="region of interest" description="Disordered" evidence="1">
    <location>
        <begin position="952"/>
        <end position="1087"/>
    </location>
</feature>
<name>A0AA88T186_CHASR</name>
<dbReference type="EMBL" id="JAUPFM010000005">
    <property type="protein sequence ID" value="KAK2850813.1"/>
    <property type="molecule type" value="Genomic_DNA"/>
</dbReference>
<feature type="region of interest" description="Disordered" evidence="1">
    <location>
        <begin position="276"/>
        <end position="297"/>
    </location>
</feature>
<feature type="compositionally biased region" description="Basic and acidic residues" evidence="1">
    <location>
        <begin position="1325"/>
        <end position="1341"/>
    </location>
</feature>
<feature type="compositionally biased region" description="Polar residues" evidence="1">
    <location>
        <begin position="496"/>
        <end position="514"/>
    </location>
</feature>
<feature type="compositionally biased region" description="Basic and acidic residues" evidence="1">
    <location>
        <begin position="276"/>
        <end position="289"/>
    </location>
</feature>
<reference evidence="2" key="1">
    <citation type="submission" date="2023-07" db="EMBL/GenBank/DDBJ databases">
        <title>Chromosome-level Genome Assembly of Striped Snakehead (Channa striata).</title>
        <authorList>
            <person name="Liu H."/>
        </authorList>
    </citation>
    <scope>NUCLEOTIDE SEQUENCE</scope>
    <source>
        <strain evidence="2">Gz</strain>
        <tissue evidence="2">Muscle</tissue>
    </source>
</reference>
<gene>
    <name evidence="2" type="ORF">Q5P01_007089</name>
</gene>
<evidence type="ECO:0000313" key="2">
    <source>
        <dbReference type="EMBL" id="KAK2850813.1"/>
    </source>
</evidence>
<feature type="compositionally biased region" description="Basic and acidic residues" evidence="1">
    <location>
        <begin position="515"/>
        <end position="524"/>
    </location>
</feature>
<feature type="compositionally biased region" description="Basic and acidic residues" evidence="1">
    <location>
        <begin position="979"/>
        <end position="991"/>
    </location>
</feature>
<dbReference type="PANTHER" id="PTHR16131:SF2">
    <property type="entry name" value="LIGAND-DEPENDENT NUCLEAR RECEPTOR-INTERACTING FACTOR 1"/>
    <property type="match status" value="1"/>
</dbReference>
<feature type="compositionally biased region" description="Basic residues" evidence="1">
    <location>
        <begin position="1315"/>
        <end position="1324"/>
    </location>
</feature>
<feature type="region of interest" description="Disordered" evidence="1">
    <location>
        <begin position="475"/>
        <end position="535"/>
    </location>
</feature>
<organism evidence="2 3">
    <name type="scientific">Channa striata</name>
    <name type="common">Snakehead murrel</name>
    <name type="synonym">Ophicephalus striatus</name>
    <dbReference type="NCBI Taxonomy" id="64152"/>
    <lineage>
        <taxon>Eukaryota</taxon>
        <taxon>Metazoa</taxon>
        <taxon>Chordata</taxon>
        <taxon>Craniata</taxon>
        <taxon>Vertebrata</taxon>
        <taxon>Euteleostomi</taxon>
        <taxon>Actinopterygii</taxon>
        <taxon>Neopterygii</taxon>
        <taxon>Teleostei</taxon>
        <taxon>Neoteleostei</taxon>
        <taxon>Acanthomorphata</taxon>
        <taxon>Anabantaria</taxon>
        <taxon>Anabantiformes</taxon>
        <taxon>Channoidei</taxon>
        <taxon>Channidae</taxon>
        <taxon>Channa</taxon>
    </lineage>
</organism>
<feature type="compositionally biased region" description="Basic and acidic residues" evidence="1">
    <location>
        <begin position="429"/>
        <end position="447"/>
    </location>
</feature>
<feature type="compositionally biased region" description="Basic and acidic residues" evidence="1">
    <location>
        <begin position="717"/>
        <end position="728"/>
    </location>
</feature>
<feature type="compositionally biased region" description="Basic and acidic residues" evidence="1">
    <location>
        <begin position="1032"/>
        <end position="1048"/>
    </location>
</feature>
<feature type="compositionally biased region" description="Polar residues" evidence="1">
    <location>
        <begin position="477"/>
        <end position="489"/>
    </location>
</feature>
<feature type="compositionally biased region" description="Polar residues" evidence="1">
    <location>
        <begin position="228"/>
        <end position="237"/>
    </location>
</feature>
<feature type="region of interest" description="Disordered" evidence="1">
    <location>
        <begin position="1274"/>
        <end position="1360"/>
    </location>
</feature>
<accession>A0AA88T186</accession>
<feature type="compositionally biased region" description="Low complexity" evidence="1">
    <location>
        <begin position="961"/>
        <end position="974"/>
    </location>
</feature>
<dbReference type="GO" id="GO:0006355">
    <property type="term" value="P:regulation of DNA-templated transcription"/>
    <property type="evidence" value="ECO:0007669"/>
    <property type="project" value="InterPro"/>
</dbReference>
<dbReference type="Proteomes" id="UP001187415">
    <property type="component" value="Unassembled WGS sequence"/>
</dbReference>
<feature type="compositionally biased region" description="Polar residues" evidence="1">
    <location>
        <begin position="1342"/>
        <end position="1354"/>
    </location>
</feature>
<feature type="compositionally biased region" description="Polar residues" evidence="1">
    <location>
        <begin position="1286"/>
        <end position="1303"/>
    </location>
</feature>
<dbReference type="PANTHER" id="PTHR16131">
    <property type="entry name" value="LIGAND-DEPENDENT NUCLEAR RECEPTOR-INTERACTING FACTOR 1"/>
    <property type="match status" value="1"/>
</dbReference>
<feature type="compositionally biased region" description="Basic residues" evidence="1">
    <location>
        <begin position="992"/>
        <end position="1010"/>
    </location>
</feature>